<reference evidence="3 4" key="1">
    <citation type="journal article" date="2015" name="Nature">
        <title>rRNA introns, odd ribosomes, and small enigmatic genomes across a large radiation of phyla.</title>
        <authorList>
            <person name="Brown C.T."/>
            <person name="Hug L.A."/>
            <person name="Thomas B.C."/>
            <person name="Sharon I."/>
            <person name="Castelle C.J."/>
            <person name="Singh A."/>
            <person name="Wilkins M.J."/>
            <person name="Williams K.H."/>
            <person name="Banfield J.F."/>
        </authorList>
    </citation>
    <scope>NUCLEOTIDE SEQUENCE [LARGE SCALE GENOMIC DNA]</scope>
</reference>
<gene>
    <name evidence="3" type="ORF">UW20_C0014G0005</name>
</gene>
<feature type="domain" description="Transcobalamin-like C-terminal" evidence="2">
    <location>
        <begin position="63"/>
        <end position="132"/>
    </location>
</feature>
<name>A0A837I4W5_9BACT</name>
<evidence type="ECO:0000259" key="2">
    <source>
        <dbReference type="Pfam" id="PF14478"/>
    </source>
</evidence>
<accession>A0A837I4W5</accession>
<organism evidence="3 4">
    <name type="scientific">Candidatus Woesebacteria bacterium GW2011_GWB1_44_11</name>
    <dbReference type="NCBI Taxonomy" id="1618579"/>
    <lineage>
        <taxon>Bacteria</taxon>
        <taxon>Candidatus Woeseibacteriota</taxon>
    </lineage>
</organism>
<dbReference type="Pfam" id="PF14478">
    <property type="entry name" value="DUF4430"/>
    <property type="match status" value="1"/>
</dbReference>
<evidence type="ECO:0000313" key="4">
    <source>
        <dbReference type="Proteomes" id="UP000034012"/>
    </source>
</evidence>
<proteinExistence type="predicted"/>
<evidence type="ECO:0000313" key="3">
    <source>
        <dbReference type="EMBL" id="KKT32455.1"/>
    </source>
</evidence>
<evidence type="ECO:0000256" key="1">
    <source>
        <dbReference type="SAM" id="Phobius"/>
    </source>
</evidence>
<dbReference type="Proteomes" id="UP000034012">
    <property type="component" value="Unassembled WGS sequence"/>
</dbReference>
<protein>
    <recommendedName>
        <fullName evidence="2">Transcobalamin-like C-terminal domain-containing protein</fullName>
    </recommendedName>
</protein>
<dbReference type="AlphaFoldDB" id="A0A837I4W5"/>
<dbReference type="Gene3D" id="2.170.130.30">
    <property type="match status" value="1"/>
</dbReference>
<feature type="transmembrane region" description="Helical" evidence="1">
    <location>
        <begin position="7"/>
        <end position="24"/>
    </location>
</feature>
<dbReference type="EMBL" id="LCHK01000014">
    <property type="protein sequence ID" value="KKT32455.1"/>
    <property type="molecule type" value="Genomic_DNA"/>
</dbReference>
<keyword evidence="1" id="KW-0812">Transmembrane</keyword>
<sequence>MKKYLKIILPTVVILSFGLIFWQAKTSGPVSKNQEGETAKKVSAVLIINGSSPQSYEISEFVGKTALEATQSVAKVATNGTGENAYVTSINGYTADAKKREFWELDVNGSQSQVGAGSYIIQNNDEVQWKISNY</sequence>
<keyword evidence="1" id="KW-0472">Membrane</keyword>
<comment type="caution">
    <text evidence="3">The sequence shown here is derived from an EMBL/GenBank/DDBJ whole genome shotgun (WGS) entry which is preliminary data.</text>
</comment>
<dbReference type="InterPro" id="IPR027954">
    <property type="entry name" value="Transcobalamin-like_C"/>
</dbReference>
<keyword evidence="1" id="KW-1133">Transmembrane helix</keyword>